<name>A0A8T4IVU6_9ACTN</name>
<feature type="compositionally biased region" description="Polar residues" evidence="1">
    <location>
        <begin position="8"/>
        <end position="19"/>
    </location>
</feature>
<reference evidence="3" key="1">
    <citation type="submission" date="2021-04" db="EMBL/GenBank/DDBJ databases">
        <title>Sequencing of actinobacteria type strains.</title>
        <authorList>
            <person name="Nguyen G.-S."/>
            <person name="Wentzel A."/>
        </authorList>
    </citation>
    <scope>NUCLEOTIDE SEQUENCE</scope>
    <source>
        <strain evidence="3">DSM 42095</strain>
    </source>
</reference>
<feature type="domain" description="DNA primase/polymerase bifunctional N-terminal" evidence="2">
    <location>
        <begin position="31"/>
        <end position="212"/>
    </location>
</feature>
<proteinExistence type="predicted"/>
<dbReference type="AlphaFoldDB" id="A0A8T4IVU6"/>
<feature type="region of interest" description="Disordered" evidence="1">
    <location>
        <begin position="1"/>
        <end position="25"/>
    </location>
</feature>
<comment type="caution">
    <text evidence="3">The sequence shown here is derived from an EMBL/GenBank/DDBJ whole genome shotgun (WGS) entry which is preliminary data.</text>
</comment>
<dbReference type="Proteomes" id="UP000675554">
    <property type="component" value="Unassembled WGS sequence"/>
</dbReference>
<protein>
    <submittedName>
        <fullName evidence="3">Bifunctional DNA primase/polymerase</fullName>
    </submittedName>
</protein>
<organism evidence="3 4">
    <name type="scientific">Streptomyces daliensis</name>
    <dbReference type="NCBI Taxonomy" id="299421"/>
    <lineage>
        <taxon>Bacteria</taxon>
        <taxon>Bacillati</taxon>
        <taxon>Actinomycetota</taxon>
        <taxon>Actinomycetes</taxon>
        <taxon>Kitasatosporales</taxon>
        <taxon>Streptomycetaceae</taxon>
        <taxon>Streptomyces</taxon>
    </lineage>
</organism>
<dbReference type="Pfam" id="PF09250">
    <property type="entry name" value="Prim-Pol"/>
    <property type="match status" value="1"/>
</dbReference>
<dbReference type="EMBL" id="JAGSMN010000532">
    <property type="protein sequence ID" value="MBR7675778.1"/>
    <property type="molecule type" value="Genomic_DNA"/>
</dbReference>
<evidence type="ECO:0000259" key="2">
    <source>
        <dbReference type="SMART" id="SM00943"/>
    </source>
</evidence>
<gene>
    <name evidence="3" type="ORF">KDA82_22735</name>
</gene>
<accession>A0A8T4IVU6</accession>
<dbReference type="InterPro" id="IPR015330">
    <property type="entry name" value="DNA_primase/pol_bifunc_N"/>
</dbReference>
<dbReference type="SMART" id="SM00943">
    <property type="entry name" value="Prim-Pol"/>
    <property type="match status" value="1"/>
</dbReference>
<evidence type="ECO:0000313" key="4">
    <source>
        <dbReference type="Proteomes" id="UP000675554"/>
    </source>
</evidence>
<sequence>MCVEETIGVTSGITTTPHIPQQRGEPPLDHAVRYAEERHWDVFPGTWLETVEGVPRCTCGETDCAHPGAHPANRRWSGDATGSATVVRRMWTKEPRASVLLPTGRTFDAVDVPETAGCLALARMERMELSLGPVTCTPDGRMLFFVLPGGAAKIPGLVRKLGWAPGALDLTARGEGDWIAAPPSRLGTRGSVQWARRPTASNRWLPDAEEVIAPLAYACGRDAATSRHQG</sequence>
<evidence type="ECO:0000313" key="3">
    <source>
        <dbReference type="EMBL" id="MBR7675778.1"/>
    </source>
</evidence>
<keyword evidence="4" id="KW-1185">Reference proteome</keyword>
<evidence type="ECO:0000256" key="1">
    <source>
        <dbReference type="SAM" id="MobiDB-lite"/>
    </source>
</evidence>